<comment type="subcellular location">
    <subcellularLocation>
        <location evidence="1 7">Cell membrane</location>
        <topology evidence="1 7">Multi-pass membrane protein</topology>
    </subcellularLocation>
</comment>
<dbReference type="Gene3D" id="1.10.3720.10">
    <property type="entry name" value="MetI-like"/>
    <property type="match status" value="1"/>
</dbReference>
<dbReference type="SUPFAM" id="SSF161098">
    <property type="entry name" value="MetI-like"/>
    <property type="match status" value="1"/>
</dbReference>
<feature type="domain" description="ABC transmembrane type-1" evidence="8">
    <location>
        <begin position="97"/>
        <end position="284"/>
    </location>
</feature>
<feature type="transmembrane region" description="Helical" evidence="7">
    <location>
        <begin position="219"/>
        <end position="240"/>
    </location>
</feature>
<feature type="transmembrane region" description="Helical" evidence="7">
    <location>
        <begin position="166"/>
        <end position="187"/>
    </location>
</feature>
<gene>
    <name evidence="9" type="ORF">J40TS1_41250</name>
</gene>
<dbReference type="Pfam" id="PF00528">
    <property type="entry name" value="BPD_transp_1"/>
    <property type="match status" value="1"/>
</dbReference>
<evidence type="ECO:0000256" key="2">
    <source>
        <dbReference type="ARBA" id="ARBA00022448"/>
    </source>
</evidence>
<feature type="transmembrane region" description="Helical" evidence="7">
    <location>
        <begin position="96"/>
        <end position="124"/>
    </location>
</feature>
<keyword evidence="5 7" id="KW-1133">Transmembrane helix</keyword>
<dbReference type="PANTHER" id="PTHR43744">
    <property type="entry name" value="ABC TRANSPORTER PERMEASE PROTEIN MG189-RELATED-RELATED"/>
    <property type="match status" value="1"/>
</dbReference>
<protein>
    <submittedName>
        <fullName evidence="9">ABC transporter permease</fullName>
    </submittedName>
</protein>
<keyword evidence="3" id="KW-1003">Cell membrane</keyword>
<comment type="caution">
    <text evidence="9">The sequence shown here is derived from an EMBL/GenBank/DDBJ whole genome shotgun (WGS) entry which is preliminary data.</text>
</comment>
<dbReference type="EMBL" id="BOSE01000009">
    <property type="protein sequence ID" value="GIP18483.1"/>
    <property type="molecule type" value="Genomic_DNA"/>
</dbReference>
<reference evidence="9" key="1">
    <citation type="submission" date="2021-03" db="EMBL/GenBank/DDBJ databases">
        <title>Antimicrobial resistance genes in bacteria isolated from Japanese honey, and their potential for conferring macrolide and lincosamide resistance in the American foulbrood pathogen Paenibacillus larvae.</title>
        <authorList>
            <person name="Okamoto M."/>
            <person name="Kumagai M."/>
            <person name="Kanamori H."/>
            <person name="Takamatsu D."/>
        </authorList>
    </citation>
    <scope>NUCLEOTIDE SEQUENCE</scope>
    <source>
        <strain evidence="9">J40TS1</strain>
    </source>
</reference>
<feature type="transmembrane region" description="Helical" evidence="7">
    <location>
        <begin position="27"/>
        <end position="52"/>
    </location>
</feature>
<evidence type="ECO:0000256" key="3">
    <source>
        <dbReference type="ARBA" id="ARBA00022475"/>
    </source>
</evidence>
<evidence type="ECO:0000259" key="8">
    <source>
        <dbReference type="PROSITE" id="PS50928"/>
    </source>
</evidence>
<evidence type="ECO:0000256" key="6">
    <source>
        <dbReference type="ARBA" id="ARBA00023136"/>
    </source>
</evidence>
<keyword evidence="4 7" id="KW-0812">Transmembrane</keyword>
<evidence type="ECO:0000256" key="5">
    <source>
        <dbReference type="ARBA" id="ARBA00022989"/>
    </source>
</evidence>
<accession>A0A919YXA8</accession>
<dbReference type="PANTHER" id="PTHR43744:SF1">
    <property type="entry name" value="BINDING-PROTEIN-DEPENDENT TRANSPORT SYSTEMS INNER MEMBRANE COMPONENT"/>
    <property type="match status" value="1"/>
</dbReference>
<dbReference type="CDD" id="cd06261">
    <property type="entry name" value="TM_PBP2"/>
    <property type="match status" value="1"/>
</dbReference>
<proteinExistence type="inferred from homology"/>
<evidence type="ECO:0000256" key="4">
    <source>
        <dbReference type="ARBA" id="ARBA00022692"/>
    </source>
</evidence>
<evidence type="ECO:0000313" key="9">
    <source>
        <dbReference type="EMBL" id="GIP18483.1"/>
    </source>
</evidence>
<keyword evidence="10" id="KW-1185">Reference proteome</keyword>
<comment type="similarity">
    <text evidence="7">Belongs to the binding-protein-dependent transport system permease family.</text>
</comment>
<dbReference type="InterPro" id="IPR000515">
    <property type="entry name" value="MetI-like"/>
</dbReference>
<organism evidence="9 10">
    <name type="scientific">Paenibacillus montaniterrae</name>
    <dbReference type="NCBI Taxonomy" id="429341"/>
    <lineage>
        <taxon>Bacteria</taxon>
        <taxon>Bacillati</taxon>
        <taxon>Bacillota</taxon>
        <taxon>Bacilli</taxon>
        <taxon>Bacillales</taxon>
        <taxon>Paenibacillaceae</taxon>
        <taxon>Paenibacillus</taxon>
    </lineage>
</organism>
<dbReference type="Proteomes" id="UP000683139">
    <property type="component" value="Unassembled WGS sequence"/>
</dbReference>
<evidence type="ECO:0000256" key="7">
    <source>
        <dbReference type="RuleBase" id="RU363032"/>
    </source>
</evidence>
<keyword evidence="2 7" id="KW-0813">Transport</keyword>
<keyword evidence="6 7" id="KW-0472">Membrane</keyword>
<dbReference type="GO" id="GO:0005886">
    <property type="term" value="C:plasma membrane"/>
    <property type="evidence" value="ECO:0007669"/>
    <property type="project" value="UniProtKB-SubCell"/>
</dbReference>
<dbReference type="PROSITE" id="PS50928">
    <property type="entry name" value="ABC_TM1"/>
    <property type="match status" value="1"/>
</dbReference>
<sequence>MRNVSSIVATIKKAYVSRQFKRRNRSIIGDLSLTVLLGLFGLFSVWPLIFIINNAFKPLNEIFIFPPKLFVMSPTLTNFQDLFIVIGNSWVPMTRYIFNTVFITAIGTLGSVIIGSMAAFPLAKYVFPGSKTMSKLIVYSLMFNGTVTALPNYIIMSKLHMIDTYWALLLPSIGGTLGLFLMMNFMVQVPDALIEAAKIDGAKELTIFWRIMMPLSRSAWITLIILSFQSLWGTTGGGVIFTEKLKPVSYALSQIVNAGIARTGVASAVTLIMLVVPVVVFIISQSNVISTMATSGIKE</sequence>
<name>A0A919YXA8_9BACL</name>
<evidence type="ECO:0000256" key="1">
    <source>
        <dbReference type="ARBA" id="ARBA00004651"/>
    </source>
</evidence>
<dbReference type="AlphaFoldDB" id="A0A919YXA8"/>
<dbReference type="InterPro" id="IPR035906">
    <property type="entry name" value="MetI-like_sf"/>
</dbReference>
<feature type="transmembrane region" description="Helical" evidence="7">
    <location>
        <begin position="136"/>
        <end position="154"/>
    </location>
</feature>
<evidence type="ECO:0000313" key="10">
    <source>
        <dbReference type="Proteomes" id="UP000683139"/>
    </source>
</evidence>
<feature type="transmembrane region" description="Helical" evidence="7">
    <location>
        <begin position="260"/>
        <end position="283"/>
    </location>
</feature>
<dbReference type="GO" id="GO:0055085">
    <property type="term" value="P:transmembrane transport"/>
    <property type="evidence" value="ECO:0007669"/>
    <property type="project" value="InterPro"/>
</dbReference>